<reference evidence="1" key="1">
    <citation type="submission" date="2018-07" db="EMBL/GenBank/DDBJ databases">
        <authorList>
            <person name="Ashton P.M."/>
            <person name="Dallman T."/>
            <person name="Nair S."/>
            <person name="De Pinna E."/>
            <person name="Peters T."/>
            <person name="Grant K."/>
        </authorList>
    </citation>
    <scope>NUCLEOTIDE SEQUENCE</scope>
    <source>
        <strain evidence="1">152466</strain>
    </source>
</reference>
<dbReference type="Pfam" id="PF03237">
    <property type="entry name" value="Terminase_6N"/>
    <property type="match status" value="1"/>
</dbReference>
<sequence>MKDELAALENITPEMLLAMPEDEREAFLKNVFDYLNYRKFNRLEYLQPYGYQKLFMSKSAEFNKRFLRAGNRVGKSWCGALEMAYHITGRYPDWWTGKRIEGSGRLFWCIGKTLDMVRDIQQKFLLGTADATLSEDLGSGTIPRECIELNKGMKRDGQRVENCKIRHVDGGLNTLAFFGSSDEGSGLMGREVACIWIDEESPYSTSVFAQCQMRVINAFGLDQHGLIYITATPEEGNTAVNQQFTKNEDNTLYLQQVTWWDVPERFTPEGIKELLADIPSWQRDMRAKGLPVVGKGAVFEFADSDIEIHDFDIIPQPHWKVIGGLDIGHINDPTVITITYHDTDNDRYILAKEWVLDGSEEARSARGIAHVLLNSEFRNVPLQVPPDAGRNSQAVETVAKLLIEYGVNVIPITFSNPADYDLNIHYTPKSRNPRKIEPGLAIMRDLMSKGKYKVSNACGEWFRNKHIYSYIYNERTQTLDYAGAEDVIDSSRYGLMSMLNGNGCYVADLINGNTLRSYVPETNL</sequence>
<dbReference type="AlphaFoldDB" id="A0A5U9I4G8"/>
<accession>A0A5U9I4G8</accession>
<organism evidence="1">
    <name type="scientific">Salmonella enterica subsp. enterica serovar Saintpaul</name>
    <dbReference type="NCBI Taxonomy" id="90105"/>
    <lineage>
        <taxon>Bacteria</taxon>
        <taxon>Pseudomonadati</taxon>
        <taxon>Pseudomonadota</taxon>
        <taxon>Gammaproteobacteria</taxon>
        <taxon>Enterobacterales</taxon>
        <taxon>Enterobacteriaceae</taxon>
        <taxon>Salmonella</taxon>
    </lineage>
</organism>
<dbReference type="EMBL" id="AAGUVH010000025">
    <property type="protein sequence ID" value="EBS2301360.1"/>
    <property type="molecule type" value="Genomic_DNA"/>
</dbReference>
<proteinExistence type="predicted"/>
<gene>
    <name evidence="1" type="ORF">DRT62_16765</name>
</gene>
<comment type="caution">
    <text evidence="1">The sequence shown here is derived from an EMBL/GenBank/DDBJ whole genome shotgun (WGS) entry which is preliminary data.</text>
</comment>
<protein>
    <submittedName>
        <fullName evidence="1">Uncharacterized protein</fullName>
    </submittedName>
</protein>
<dbReference type="Gene3D" id="3.30.420.280">
    <property type="match status" value="1"/>
</dbReference>
<dbReference type="InterPro" id="IPR027417">
    <property type="entry name" value="P-loop_NTPase"/>
</dbReference>
<dbReference type="Gene3D" id="3.40.50.300">
    <property type="entry name" value="P-loop containing nucleotide triphosphate hydrolases"/>
    <property type="match status" value="1"/>
</dbReference>
<name>A0A5U9I4G8_SALET</name>
<evidence type="ECO:0000313" key="1">
    <source>
        <dbReference type="EMBL" id="EBS2301360.1"/>
    </source>
</evidence>